<name>A0A7J9EAU4_9ROSI</name>
<dbReference type="InterPro" id="IPR036397">
    <property type="entry name" value="RNaseH_sf"/>
</dbReference>
<dbReference type="AlphaFoldDB" id="A0A7J9EAU4"/>
<evidence type="ECO:0000313" key="2">
    <source>
        <dbReference type="EMBL" id="MBA0770163.1"/>
    </source>
</evidence>
<reference evidence="2 3" key="1">
    <citation type="journal article" date="2019" name="Genome Biol. Evol.">
        <title>Insights into the evolution of the New World diploid cottons (Gossypium, subgenus Houzingenia) based on genome sequencing.</title>
        <authorList>
            <person name="Grover C.E."/>
            <person name="Arick M.A. 2nd"/>
            <person name="Thrash A."/>
            <person name="Conover J.L."/>
            <person name="Sanders W.S."/>
            <person name="Peterson D.G."/>
            <person name="Frelichowski J.E."/>
            <person name="Scheffler J.A."/>
            <person name="Scheffler B.E."/>
            <person name="Wendel J.F."/>
        </authorList>
    </citation>
    <scope>NUCLEOTIDE SEQUENCE [LARGE SCALE GENOMIC DNA]</scope>
    <source>
        <strain evidence="2">8</strain>
        <tissue evidence="2">Leaf</tissue>
    </source>
</reference>
<dbReference type="EMBL" id="JABEZW010000007">
    <property type="protein sequence ID" value="MBA0770163.1"/>
    <property type="molecule type" value="Genomic_DNA"/>
</dbReference>
<sequence length="157" mass="18304">MGFHWPHDPIGTSMFTWGYARQLDWTFGATKHLAVPRIRMWMPPLQAITGVDLFWKSHVPTPLVVEAWAFLEAIQFTKEMGFRRVEFEGDSLFVITKMKSTITDRFDISMLIWEAKLAGHLMAKEGFHWQCNSWWVEDGPVTIHGVVHVELLHVRRV</sequence>
<dbReference type="InterPro" id="IPR044730">
    <property type="entry name" value="RNase_H-like_dom_plant"/>
</dbReference>
<evidence type="ECO:0000313" key="3">
    <source>
        <dbReference type="Proteomes" id="UP000593568"/>
    </source>
</evidence>
<dbReference type="GO" id="GO:0004523">
    <property type="term" value="F:RNA-DNA hybrid ribonuclease activity"/>
    <property type="evidence" value="ECO:0007669"/>
    <property type="project" value="InterPro"/>
</dbReference>
<dbReference type="Pfam" id="PF13456">
    <property type="entry name" value="RVT_3"/>
    <property type="match status" value="1"/>
</dbReference>
<protein>
    <recommendedName>
        <fullName evidence="1">RNase H type-1 domain-containing protein</fullName>
    </recommendedName>
</protein>
<gene>
    <name evidence="2" type="ORF">Gotri_018831</name>
</gene>
<comment type="caution">
    <text evidence="2">The sequence shown here is derived from an EMBL/GenBank/DDBJ whole genome shotgun (WGS) entry which is preliminary data.</text>
</comment>
<dbReference type="Gene3D" id="3.30.420.10">
    <property type="entry name" value="Ribonuclease H-like superfamily/Ribonuclease H"/>
    <property type="match status" value="1"/>
</dbReference>
<keyword evidence="3" id="KW-1185">Reference proteome</keyword>
<proteinExistence type="predicted"/>
<dbReference type="PANTHER" id="PTHR47074:SF48">
    <property type="entry name" value="POLYNUCLEOTIDYL TRANSFERASE, RIBONUCLEASE H-LIKE SUPERFAMILY PROTEIN"/>
    <property type="match status" value="1"/>
</dbReference>
<accession>A0A7J9EAU4</accession>
<feature type="non-terminal residue" evidence="2">
    <location>
        <position position="157"/>
    </location>
</feature>
<organism evidence="2 3">
    <name type="scientific">Gossypium trilobum</name>
    <dbReference type="NCBI Taxonomy" id="34281"/>
    <lineage>
        <taxon>Eukaryota</taxon>
        <taxon>Viridiplantae</taxon>
        <taxon>Streptophyta</taxon>
        <taxon>Embryophyta</taxon>
        <taxon>Tracheophyta</taxon>
        <taxon>Spermatophyta</taxon>
        <taxon>Magnoliopsida</taxon>
        <taxon>eudicotyledons</taxon>
        <taxon>Gunneridae</taxon>
        <taxon>Pentapetalae</taxon>
        <taxon>rosids</taxon>
        <taxon>malvids</taxon>
        <taxon>Malvales</taxon>
        <taxon>Malvaceae</taxon>
        <taxon>Malvoideae</taxon>
        <taxon>Gossypium</taxon>
    </lineage>
</organism>
<dbReference type="GO" id="GO:0003676">
    <property type="term" value="F:nucleic acid binding"/>
    <property type="evidence" value="ECO:0007669"/>
    <property type="project" value="InterPro"/>
</dbReference>
<dbReference type="CDD" id="cd06222">
    <property type="entry name" value="RNase_H_like"/>
    <property type="match status" value="1"/>
</dbReference>
<dbReference type="InterPro" id="IPR002156">
    <property type="entry name" value="RNaseH_domain"/>
</dbReference>
<dbReference type="PANTHER" id="PTHR47074">
    <property type="entry name" value="BNAC02G40300D PROTEIN"/>
    <property type="match status" value="1"/>
</dbReference>
<evidence type="ECO:0000259" key="1">
    <source>
        <dbReference type="Pfam" id="PF13456"/>
    </source>
</evidence>
<dbReference type="InterPro" id="IPR052929">
    <property type="entry name" value="RNase_H-like_EbsB-rel"/>
</dbReference>
<dbReference type="Proteomes" id="UP000593568">
    <property type="component" value="Unassembled WGS sequence"/>
</dbReference>
<feature type="domain" description="RNase H type-1" evidence="1">
    <location>
        <begin position="58"/>
        <end position="116"/>
    </location>
</feature>